<comment type="caution">
    <text evidence="13">The sequence shown here is derived from an EMBL/GenBank/DDBJ whole genome shotgun (WGS) entry which is preliminary data.</text>
</comment>
<dbReference type="PANTHER" id="PTHR43322">
    <property type="entry name" value="1-D-DEOXYXYLULOSE 5-PHOSPHATE SYNTHASE-RELATED"/>
    <property type="match status" value="1"/>
</dbReference>
<dbReference type="EC" id="2.2.1.7" evidence="5"/>
<dbReference type="Pfam" id="PF02780">
    <property type="entry name" value="Transketolase_C"/>
    <property type="match status" value="1"/>
</dbReference>
<keyword evidence="14" id="KW-1185">Reference proteome</keyword>
<keyword evidence="6" id="KW-0808">Transferase</keyword>
<dbReference type="Pfam" id="PF02779">
    <property type="entry name" value="Transket_pyr"/>
    <property type="match status" value="1"/>
</dbReference>
<evidence type="ECO:0000256" key="1">
    <source>
        <dbReference type="ARBA" id="ARBA00001946"/>
    </source>
</evidence>
<comment type="pathway">
    <text evidence="2">Metabolic intermediate biosynthesis; 1-deoxy-D-xylulose 5-phosphate biosynthesis; 1-deoxy-D-xylulose 5-phosphate from D-glyceraldehyde 3-phosphate and pyruvate: step 1/1.</text>
</comment>
<evidence type="ECO:0000256" key="2">
    <source>
        <dbReference type="ARBA" id="ARBA00004980"/>
    </source>
</evidence>
<dbReference type="OrthoDB" id="8732661at2"/>
<keyword evidence="7" id="KW-0479">Metal-binding</keyword>
<dbReference type="InterPro" id="IPR009014">
    <property type="entry name" value="Transketo_C/PFOR_II"/>
</dbReference>
<dbReference type="GO" id="GO:0008661">
    <property type="term" value="F:1-deoxy-D-xylulose-5-phosphate synthase activity"/>
    <property type="evidence" value="ECO:0007669"/>
    <property type="project" value="UniProtKB-EC"/>
</dbReference>
<comment type="cofactor">
    <cofactor evidence="1">
        <name>Mg(2+)</name>
        <dbReference type="ChEBI" id="CHEBI:18420"/>
    </cofactor>
</comment>
<keyword evidence="9" id="KW-0784">Thiamine biosynthesis</keyword>
<evidence type="ECO:0000256" key="3">
    <source>
        <dbReference type="ARBA" id="ARBA00011081"/>
    </source>
</evidence>
<protein>
    <recommendedName>
        <fullName evidence="5">1-deoxy-D-xylulose-5-phosphate synthase</fullName>
        <ecNumber evidence="5">2.2.1.7</ecNumber>
    </recommendedName>
</protein>
<dbReference type="Gene3D" id="3.40.50.920">
    <property type="match status" value="1"/>
</dbReference>
<dbReference type="InterPro" id="IPR033248">
    <property type="entry name" value="Transketolase_C"/>
</dbReference>
<evidence type="ECO:0000256" key="7">
    <source>
        <dbReference type="ARBA" id="ARBA00022723"/>
    </source>
</evidence>
<dbReference type="Proteomes" id="UP000240572">
    <property type="component" value="Unassembled WGS sequence"/>
</dbReference>
<evidence type="ECO:0000256" key="11">
    <source>
        <dbReference type="ARBA" id="ARBA00023229"/>
    </source>
</evidence>
<dbReference type="GO" id="GO:0019288">
    <property type="term" value="P:isopentenyl diphosphate biosynthetic process, methylerythritol 4-phosphate pathway"/>
    <property type="evidence" value="ECO:0007669"/>
    <property type="project" value="TreeGrafter"/>
</dbReference>
<evidence type="ECO:0000259" key="12">
    <source>
        <dbReference type="SMART" id="SM00861"/>
    </source>
</evidence>
<dbReference type="SUPFAM" id="SSF52518">
    <property type="entry name" value="Thiamin diphosphate-binding fold (THDP-binding)"/>
    <property type="match status" value="1"/>
</dbReference>
<evidence type="ECO:0000256" key="6">
    <source>
        <dbReference type="ARBA" id="ARBA00022679"/>
    </source>
</evidence>
<dbReference type="GO" id="GO:0046872">
    <property type="term" value="F:metal ion binding"/>
    <property type="evidence" value="ECO:0007669"/>
    <property type="project" value="UniProtKB-KW"/>
</dbReference>
<keyword evidence="10" id="KW-0786">Thiamine pyrophosphate</keyword>
<organism evidence="13 14">
    <name type="scientific">Taibaiella chishuiensis</name>
    <dbReference type="NCBI Taxonomy" id="1434707"/>
    <lineage>
        <taxon>Bacteria</taxon>
        <taxon>Pseudomonadati</taxon>
        <taxon>Bacteroidota</taxon>
        <taxon>Chitinophagia</taxon>
        <taxon>Chitinophagales</taxon>
        <taxon>Chitinophagaceae</taxon>
        <taxon>Taibaiella</taxon>
    </lineage>
</organism>
<dbReference type="RefSeq" id="WP_106523381.1">
    <property type="nucleotide sequence ID" value="NZ_PYGD01000005.1"/>
</dbReference>
<evidence type="ECO:0000256" key="5">
    <source>
        <dbReference type="ARBA" id="ARBA00013150"/>
    </source>
</evidence>
<feature type="domain" description="Transketolase-like pyrimidine-binding" evidence="12">
    <location>
        <begin position="1"/>
        <end position="157"/>
    </location>
</feature>
<evidence type="ECO:0000256" key="9">
    <source>
        <dbReference type="ARBA" id="ARBA00022977"/>
    </source>
</evidence>
<proteinExistence type="inferred from homology"/>
<keyword evidence="8" id="KW-0460">Magnesium</keyword>
<dbReference type="InterPro" id="IPR029061">
    <property type="entry name" value="THDP-binding"/>
</dbReference>
<dbReference type="EMBL" id="PYGD01000005">
    <property type="protein sequence ID" value="PSK91480.1"/>
    <property type="molecule type" value="Genomic_DNA"/>
</dbReference>
<sequence>MPYEQLLSETALADERYVVMTAENRALVRNMPRILGNRFIDTGITEQTMIGAAAGLALRGRIPVVHALTAFLTMRAFEFIRTDIGIANLPVKLSGFIPGFLSDANGPTHQAIEDISLMRGIPHMEVYAPADEDDLEQMLPAIWASPHPAYVRINTRPGSFKHEPFEPGKAELIATGDDITLLTYGLMLEQTLLAADILRGEGKSVGIVNMRSLKPVDEKAILQAADSRLMVTIEDHFLTGGLYSIVAETLLKHRVTANVLPFALKDKWFKPALLPDVLQFEGFTGKQIAEEILGYEVGRESVRTQPNEFAE</sequence>
<evidence type="ECO:0000256" key="8">
    <source>
        <dbReference type="ARBA" id="ARBA00022842"/>
    </source>
</evidence>
<dbReference type="CDD" id="cd07033">
    <property type="entry name" value="TPP_PYR_DXS_TK_like"/>
    <property type="match status" value="1"/>
</dbReference>
<dbReference type="SUPFAM" id="SSF52922">
    <property type="entry name" value="TK C-terminal domain-like"/>
    <property type="match status" value="1"/>
</dbReference>
<dbReference type="GO" id="GO:0005829">
    <property type="term" value="C:cytosol"/>
    <property type="evidence" value="ECO:0007669"/>
    <property type="project" value="TreeGrafter"/>
</dbReference>
<evidence type="ECO:0000256" key="4">
    <source>
        <dbReference type="ARBA" id="ARBA00011738"/>
    </source>
</evidence>
<evidence type="ECO:0000313" key="14">
    <source>
        <dbReference type="Proteomes" id="UP000240572"/>
    </source>
</evidence>
<dbReference type="AlphaFoldDB" id="A0A2P8D2N6"/>
<gene>
    <name evidence="13" type="ORF">B0I18_10563</name>
</gene>
<evidence type="ECO:0000313" key="13">
    <source>
        <dbReference type="EMBL" id="PSK91480.1"/>
    </source>
</evidence>
<comment type="similarity">
    <text evidence="3">Belongs to the transketolase family. DXPS subfamily.</text>
</comment>
<dbReference type="SMART" id="SM00861">
    <property type="entry name" value="Transket_pyr"/>
    <property type="match status" value="1"/>
</dbReference>
<evidence type="ECO:0000256" key="10">
    <source>
        <dbReference type="ARBA" id="ARBA00023052"/>
    </source>
</evidence>
<dbReference type="GO" id="GO:0009228">
    <property type="term" value="P:thiamine biosynthetic process"/>
    <property type="evidence" value="ECO:0007669"/>
    <property type="project" value="UniProtKB-KW"/>
</dbReference>
<reference evidence="13 14" key="1">
    <citation type="submission" date="2018-03" db="EMBL/GenBank/DDBJ databases">
        <title>Genomic Encyclopedia of Type Strains, Phase III (KMG-III): the genomes of soil and plant-associated and newly described type strains.</title>
        <authorList>
            <person name="Whitman W."/>
        </authorList>
    </citation>
    <scope>NUCLEOTIDE SEQUENCE [LARGE SCALE GENOMIC DNA]</scope>
    <source>
        <strain evidence="13 14">CGMCC 1.12700</strain>
    </source>
</reference>
<dbReference type="InterPro" id="IPR005477">
    <property type="entry name" value="Dxylulose-5-P_synthase"/>
</dbReference>
<dbReference type="PANTHER" id="PTHR43322:SF5">
    <property type="entry name" value="1-DEOXY-D-XYLULOSE-5-PHOSPHATE SYNTHASE, CHLOROPLASTIC"/>
    <property type="match status" value="1"/>
</dbReference>
<name>A0A2P8D2N6_9BACT</name>
<keyword evidence="11" id="KW-0414">Isoprene biosynthesis</keyword>
<dbReference type="InterPro" id="IPR005475">
    <property type="entry name" value="Transketolase-like_Pyr-bd"/>
</dbReference>
<dbReference type="GO" id="GO:0016114">
    <property type="term" value="P:terpenoid biosynthetic process"/>
    <property type="evidence" value="ECO:0007669"/>
    <property type="project" value="InterPro"/>
</dbReference>
<accession>A0A2P8D2N6</accession>
<comment type="subunit">
    <text evidence="4">Homodimer.</text>
</comment>
<dbReference type="Gene3D" id="3.40.50.970">
    <property type="match status" value="1"/>
</dbReference>